<evidence type="ECO:0000313" key="1">
    <source>
        <dbReference type="EMBL" id="AXX92475.1"/>
    </source>
</evidence>
<keyword evidence="1" id="KW-0378">Hydrolase</keyword>
<evidence type="ECO:0000313" key="3">
    <source>
        <dbReference type="Proteomes" id="UP000221222"/>
    </source>
</evidence>
<dbReference type="KEGG" id="amol:AMOL_1505"/>
<dbReference type="Gene3D" id="2.40.160.20">
    <property type="match status" value="1"/>
</dbReference>
<name>A0A2G1DGN5_9BACT</name>
<dbReference type="RefSeq" id="WP_099342868.1">
    <property type="nucleotide sequence ID" value="NZ_CP032098.1"/>
</dbReference>
<dbReference type="EMBL" id="CP032098">
    <property type="protein sequence ID" value="AXX92475.1"/>
    <property type="molecule type" value="Genomic_DNA"/>
</dbReference>
<keyword evidence="3" id="KW-1185">Reference proteome</keyword>
<evidence type="ECO:0000313" key="4">
    <source>
        <dbReference type="Proteomes" id="UP000262712"/>
    </source>
</evidence>
<dbReference type="GO" id="GO:0016787">
    <property type="term" value="F:hydrolase activity"/>
    <property type="evidence" value="ECO:0007669"/>
    <property type="project" value="UniProtKB-KW"/>
</dbReference>
<dbReference type="Proteomes" id="UP000262712">
    <property type="component" value="Chromosome"/>
</dbReference>
<reference evidence="2 3" key="1">
    <citation type="submission" date="2017-09" db="EMBL/GenBank/DDBJ databases">
        <title>Arcobacter canalis sp. nov., a new species isolated from a water canal contaminated with urban sewage.</title>
        <authorList>
            <person name="Perez-Cataluna A."/>
            <person name="Salas-Masso N."/>
            <person name="Figueras M.J."/>
        </authorList>
    </citation>
    <scope>NUCLEOTIDE SEQUENCE [LARGE SCALE GENOMIC DNA]</scope>
    <source>
        <strain evidence="2 3">F98-3</strain>
    </source>
</reference>
<dbReference type="EMBL" id="NXFY01000014">
    <property type="protein sequence ID" value="PHO17655.1"/>
    <property type="molecule type" value="Genomic_DNA"/>
</dbReference>
<proteinExistence type="predicted"/>
<organism evidence="2 3">
    <name type="scientific">Malaciobacter molluscorum LMG 25693</name>
    <dbReference type="NCBI Taxonomy" id="870501"/>
    <lineage>
        <taxon>Bacteria</taxon>
        <taxon>Pseudomonadati</taxon>
        <taxon>Campylobacterota</taxon>
        <taxon>Epsilonproteobacteria</taxon>
        <taxon>Campylobacterales</taxon>
        <taxon>Arcobacteraceae</taxon>
        <taxon>Malaciobacter</taxon>
    </lineage>
</organism>
<dbReference type="Proteomes" id="UP000221222">
    <property type="component" value="Unassembled WGS sequence"/>
</dbReference>
<accession>A0A2G1DGN5</accession>
<gene>
    <name evidence="1" type="ORF">AMOL_1505</name>
    <name evidence="2" type="ORF">CPU12_09450</name>
</gene>
<dbReference type="Pfam" id="PF09411">
    <property type="entry name" value="PagL"/>
    <property type="match status" value="1"/>
</dbReference>
<protein>
    <submittedName>
        <fullName evidence="1">Acyloxyacyl hydrolase</fullName>
    </submittedName>
</protein>
<dbReference type="InterPro" id="IPR018550">
    <property type="entry name" value="Lipid-A_deacylase-rel"/>
</dbReference>
<dbReference type="AlphaFoldDB" id="A0A2G1DGN5"/>
<sequence>MKKILIVLLFVVSSLFSFDKMSLGYSTTSDDSNIFDVTVIKNTDYKIFGLPVSFEGSFDYMDSAHESDDLFIGSIQGVLTYNFNKDFFMQGGFGFAYLSDKSFEDKKFGTNFQFKESILFGYNISDSFSTTLRYNHISNADINDDNSGLDIYGINFIYKF</sequence>
<reference evidence="1 4" key="2">
    <citation type="submission" date="2018-08" db="EMBL/GenBank/DDBJ databases">
        <title>Complete genome of the Arcobacter molluscorum type strain LMG 25693.</title>
        <authorList>
            <person name="Miller W.G."/>
            <person name="Yee E."/>
            <person name="Bono J.L."/>
        </authorList>
    </citation>
    <scope>NUCLEOTIDE SEQUENCE [LARGE SCALE GENOMIC DNA]</scope>
    <source>
        <strain evidence="1 4">CECT 7696</strain>
    </source>
</reference>
<evidence type="ECO:0000313" key="2">
    <source>
        <dbReference type="EMBL" id="PHO17655.1"/>
    </source>
</evidence>